<gene>
    <name evidence="2" type="ORF">XENOCAPTIV_014841</name>
</gene>
<keyword evidence="3" id="KW-1185">Reference proteome</keyword>
<accession>A0ABV0RU32</accession>
<sequence length="106" mass="11615">MSRKRALNSHLDHRELVSASGSVSGPFIPETQKSDLMGTRCLIVTLLLRQKVAEVQKLLQTHLRSVPQPEPTVPEQCGPQPLVSVPCDPELSDPEPCDPEPSDLVI</sequence>
<feature type="region of interest" description="Disordered" evidence="1">
    <location>
        <begin position="66"/>
        <end position="106"/>
    </location>
</feature>
<organism evidence="2 3">
    <name type="scientific">Xenoophorus captivus</name>
    <dbReference type="NCBI Taxonomy" id="1517983"/>
    <lineage>
        <taxon>Eukaryota</taxon>
        <taxon>Metazoa</taxon>
        <taxon>Chordata</taxon>
        <taxon>Craniata</taxon>
        <taxon>Vertebrata</taxon>
        <taxon>Euteleostomi</taxon>
        <taxon>Actinopterygii</taxon>
        <taxon>Neopterygii</taxon>
        <taxon>Teleostei</taxon>
        <taxon>Neoteleostei</taxon>
        <taxon>Acanthomorphata</taxon>
        <taxon>Ovalentaria</taxon>
        <taxon>Atherinomorphae</taxon>
        <taxon>Cyprinodontiformes</taxon>
        <taxon>Goodeidae</taxon>
        <taxon>Xenoophorus</taxon>
    </lineage>
</organism>
<name>A0ABV0RU32_9TELE</name>
<feature type="region of interest" description="Disordered" evidence="1">
    <location>
        <begin position="1"/>
        <end position="30"/>
    </location>
</feature>
<dbReference type="EMBL" id="JAHRIN010059122">
    <property type="protein sequence ID" value="MEQ2211755.1"/>
    <property type="molecule type" value="Genomic_DNA"/>
</dbReference>
<comment type="caution">
    <text evidence="2">The sequence shown here is derived from an EMBL/GenBank/DDBJ whole genome shotgun (WGS) entry which is preliminary data.</text>
</comment>
<evidence type="ECO:0000256" key="1">
    <source>
        <dbReference type="SAM" id="MobiDB-lite"/>
    </source>
</evidence>
<dbReference type="Proteomes" id="UP001434883">
    <property type="component" value="Unassembled WGS sequence"/>
</dbReference>
<reference evidence="2 3" key="1">
    <citation type="submission" date="2021-06" db="EMBL/GenBank/DDBJ databases">
        <authorList>
            <person name="Palmer J.M."/>
        </authorList>
    </citation>
    <scope>NUCLEOTIDE SEQUENCE [LARGE SCALE GENOMIC DNA]</scope>
    <source>
        <strain evidence="2 3">XC_2019</strain>
        <tissue evidence="2">Muscle</tissue>
    </source>
</reference>
<protein>
    <submittedName>
        <fullName evidence="2">Uncharacterized protein</fullName>
    </submittedName>
</protein>
<evidence type="ECO:0000313" key="3">
    <source>
        <dbReference type="Proteomes" id="UP001434883"/>
    </source>
</evidence>
<evidence type="ECO:0000313" key="2">
    <source>
        <dbReference type="EMBL" id="MEQ2211755.1"/>
    </source>
</evidence>
<feature type="compositionally biased region" description="Acidic residues" evidence="1">
    <location>
        <begin position="90"/>
        <end position="106"/>
    </location>
</feature>
<proteinExistence type="predicted"/>